<feature type="region of interest" description="Disordered" evidence="1">
    <location>
        <begin position="1"/>
        <end position="48"/>
    </location>
</feature>
<evidence type="ECO:0000313" key="2">
    <source>
        <dbReference type="EMBL" id="AAG36761.1"/>
    </source>
</evidence>
<sequence>MVSARGFRDARRRRERRPVPVVGRRARDHRRDAARRRRAARGQSRDGAGVDARVVLLTRDAGRAAAAGMAERAFHAFRAPARVPVMRNGTGRRRSPARNARAALGRATGKRLRAPSRACRTALARSGGSPIATLEHGDMHSCRIVISLAIHRIRRFRHGSKQYVTLHPNERCALTPLPYRTAVRRSAAAFSRACAAPSCPPHANAVQAPSIRRRPDRAKERLDAIPALIAAAASSSTQPRVSLGTPPDKSPIPRGRHACKHRLGPYAMRGARPNGVSLVPIPARAPGIR</sequence>
<dbReference type="EMBL" id="AF139591">
    <property type="protein sequence ID" value="AAG36761.1"/>
    <property type="molecule type" value="Genomic_DNA"/>
</dbReference>
<name>Q9F151_BURPE</name>
<evidence type="ECO:0000256" key="1">
    <source>
        <dbReference type="SAM" id="MobiDB-lite"/>
    </source>
</evidence>
<feature type="region of interest" description="Disordered" evidence="1">
    <location>
        <begin position="87"/>
        <end position="117"/>
    </location>
</feature>
<proteinExistence type="predicted"/>
<feature type="compositionally biased region" description="Basic residues" evidence="1">
    <location>
        <begin position="24"/>
        <end position="40"/>
    </location>
</feature>
<dbReference type="AlphaFoldDB" id="Q9F151"/>
<organism evidence="2">
    <name type="scientific">Burkholderia pseudomallei</name>
    <name type="common">Pseudomonas pseudomallei</name>
    <dbReference type="NCBI Taxonomy" id="28450"/>
    <lineage>
        <taxon>Bacteria</taxon>
        <taxon>Pseudomonadati</taxon>
        <taxon>Pseudomonadota</taxon>
        <taxon>Betaproteobacteria</taxon>
        <taxon>Burkholderiales</taxon>
        <taxon>Burkholderiaceae</taxon>
        <taxon>Burkholderia</taxon>
        <taxon>pseudomallei group</taxon>
    </lineage>
</organism>
<reference evidence="2" key="1">
    <citation type="submission" date="1999-03" db="EMBL/GenBank/DDBJ databases">
        <title>The Burkholderia pseudomallei 30-kDa protein antigen: molecular cloning and expression.</title>
        <authorList>
            <person name="Ekpo P."/>
            <person name="Supinya S."/>
            <person name="Ezaki T."/>
        </authorList>
    </citation>
    <scope>NUCLEOTIDE SEQUENCE</scope>
    <source>
        <strain evidence="2">PE1</strain>
    </source>
</reference>
<accession>Q9F151</accession>
<feature type="region of interest" description="Disordered" evidence="1">
    <location>
        <begin position="236"/>
        <end position="255"/>
    </location>
</feature>
<protein>
    <submittedName>
        <fullName evidence="2">30-kDa protein antigen</fullName>
    </submittedName>
</protein>